<evidence type="ECO:0000256" key="2">
    <source>
        <dbReference type="ARBA" id="ARBA00022448"/>
    </source>
</evidence>
<feature type="transmembrane region" description="Helical" evidence="7">
    <location>
        <begin position="224"/>
        <end position="246"/>
    </location>
</feature>
<feature type="transmembrane region" description="Helical" evidence="7">
    <location>
        <begin position="167"/>
        <end position="195"/>
    </location>
</feature>
<dbReference type="InterPro" id="IPR036259">
    <property type="entry name" value="MFS_trans_sf"/>
</dbReference>
<feature type="transmembrane region" description="Helical" evidence="7">
    <location>
        <begin position="262"/>
        <end position="280"/>
    </location>
</feature>
<dbReference type="RefSeq" id="WP_066784454.1">
    <property type="nucleotide sequence ID" value="NZ_CP014806.1"/>
</dbReference>
<dbReference type="Pfam" id="PF07690">
    <property type="entry name" value="MFS_1"/>
    <property type="match status" value="2"/>
</dbReference>
<protein>
    <submittedName>
        <fullName evidence="9">MFS transporter</fullName>
    </submittedName>
</protein>
<dbReference type="GO" id="GO:0005886">
    <property type="term" value="C:plasma membrane"/>
    <property type="evidence" value="ECO:0007669"/>
    <property type="project" value="UniProtKB-SubCell"/>
</dbReference>
<reference evidence="10" key="2">
    <citation type="submission" date="2016-03" db="EMBL/GenBank/DDBJ databases">
        <authorList>
            <person name="Seldin L."/>
        </authorList>
    </citation>
    <scope>NUCLEOTIDE SEQUENCE [LARGE SCALE GENOMIC DNA]</scope>
    <source>
        <strain evidence="10">PP9</strain>
    </source>
</reference>
<feature type="transmembrane region" description="Helical" evidence="7">
    <location>
        <begin position="12"/>
        <end position="40"/>
    </location>
</feature>
<evidence type="ECO:0000313" key="10">
    <source>
        <dbReference type="Proteomes" id="UP000076021"/>
    </source>
</evidence>
<dbReference type="InterPro" id="IPR001958">
    <property type="entry name" value="Tet-R_TetA/multi-R_MdtG-like"/>
</dbReference>
<comment type="subcellular location">
    <subcellularLocation>
        <location evidence="1">Cell membrane</location>
        <topology evidence="1">Multi-pass membrane protein</topology>
    </subcellularLocation>
</comment>
<feature type="transmembrane region" description="Helical" evidence="7">
    <location>
        <begin position="383"/>
        <end position="401"/>
    </location>
</feature>
<keyword evidence="5 7" id="KW-1133">Transmembrane helix</keyword>
<dbReference type="STRING" id="241244.ATY39_00895"/>
<evidence type="ECO:0000256" key="6">
    <source>
        <dbReference type="ARBA" id="ARBA00023136"/>
    </source>
</evidence>
<evidence type="ECO:0000256" key="7">
    <source>
        <dbReference type="SAM" id="Phobius"/>
    </source>
</evidence>
<dbReference type="GO" id="GO:0022857">
    <property type="term" value="F:transmembrane transporter activity"/>
    <property type="evidence" value="ECO:0007669"/>
    <property type="project" value="InterPro"/>
</dbReference>
<evidence type="ECO:0000256" key="5">
    <source>
        <dbReference type="ARBA" id="ARBA00022989"/>
    </source>
</evidence>
<keyword evidence="10" id="KW-1185">Reference proteome</keyword>
<dbReference type="OrthoDB" id="2986280at2"/>
<keyword evidence="2" id="KW-0813">Transport</keyword>
<dbReference type="AlphaFoldDB" id="A0A143H8Q9"/>
<name>A0A143H8Q9_9BACL</name>
<keyword evidence="4 7" id="KW-0812">Transmembrane</keyword>
<accession>A0A143H8Q9</accession>
<evidence type="ECO:0000256" key="3">
    <source>
        <dbReference type="ARBA" id="ARBA00022475"/>
    </source>
</evidence>
<evidence type="ECO:0000259" key="8">
    <source>
        <dbReference type="PROSITE" id="PS50850"/>
    </source>
</evidence>
<dbReference type="PROSITE" id="PS50850">
    <property type="entry name" value="MFS"/>
    <property type="match status" value="1"/>
</dbReference>
<keyword evidence="6 7" id="KW-0472">Membrane</keyword>
<dbReference type="InterPro" id="IPR011701">
    <property type="entry name" value="MFS"/>
</dbReference>
<dbReference type="Gene3D" id="1.20.1250.20">
    <property type="entry name" value="MFS general substrate transporter like domains"/>
    <property type="match status" value="1"/>
</dbReference>
<dbReference type="InterPro" id="IPR020846">
    <property type="entry name" value="MFS_dom"/>
</dbReference>
<organism evidence="9 10">
    <name type="scientific">Rummeliibacillus stabekisii</name>
    <dbReference type="NCBI Taxonomy" id="241244"/>
    <lineage>
        <taxon>Bacteria</taxon>
        <taxon>Bacillati</taxon>
        <taxon>Bacillota</taxon>
        <taxon>Bacilli</taxon>
        <taxon>Bacillales</taxon>
        <taxon>Caryophanaceae</taxon>
        <taxon>Rummeliibacillus</taxon>
    </lineage>
</organism>
<gene>
    <name evidence="9" type="ORF">ATY39_00895</name>
</gene>
<dbReference type="KEGG" id="rst:ATY39_00895"/>
<feature type="domain" description="Major facilitator superfamily (MFS) profile" evidence="8">
    <location>
        <begin position="15"/>
        <end position="405"/>
    </location>
</feature>
<dbReference type="CDD" id="cd17474">
    <property type="entry name" value="MFS_YfmO_like"/>
    <property type="match status" value="1"/>
</dbReference>
<feature type="transmembrane region" description="Helical" evidence="7">
    <location>
        <begin position="316"/>
        <end position="340"/>
    </location>
</feature>
<feature type="transmembrane region" description="Helical" evidence="7">
    <location>
        <begin position="352"/>
        <end position="371"/>
    </location>
</feature>
<keyword evidence="3" id="KW-1003">Cell membrane</keyword>
<feature type="transmembrane region" description="Helical" evidence="7">
    <location>
        <begin position="79"/>
        <end position="99"/>
    </location>
</feature>
<sequence>MGNTEKDDVKVGFWAIFSLASIPLVMTLGNSMLIPVLPILEKKVDISSFQSSMIITSYSIAAILFIPVAGYLSDRFGRKIVILPCLILALIGGLISAIASWKLDSPYTMIIIGRVLQGIGAAGAMPIVIPLVGDLFNGDEEKATSSLGIIETSNTFGKVLSPILGSIFAAFLWFLPFFSISFFSLISIILIFFFIKVPKEEDEPVAFKEFVSNVKETFSREGKWLSVVFLSGIYVMLVLFGMLFFLSEVLESTHDIKGVKKGFILAIPLLMLCIASFITGKKAKGEIKALKKLILISLIITSASIAFIGFLEDHLIFLLIVASIASIALGCLLPVLDAIITQNIKKEERGTVTSFYSAARFIGVAAGPPVMSLVMKNYLNHSYITASILGLILVWLVVKLIKAEEIGSKNKNLDPKTE</sequence>
<dbReference type="PANTHER" id="PTHR43124:SF3">
    <property type="entry name" value="CHLORAMPHENICOL EFFLUX PUMP RV0191"/>
    <property type="match status" value="1"/>
</dbReference>
<feature type="transmembrane region" description="Helical" evidence="7">
    <location>
        <begin position="52"/>
        <end position="73"/>
    </location>
</feature>
<feature type="transmembrane region" description="Helical" evidence="7">
    <location>
        <begin position="292"/>
        <end position="310"/>
    </location>
</feature>
<dbReference type="SUPFAM" id="SSF103473">
    <property type="entry name" value="MFS general substrate transporter"/>
    <property type="match status" value="1"/>
</dbReference>
<evidence type="ECO:0000256" key="1">
    <source>
        <dbReference type="ARBA" id="ARBA00004651"/>
    </source>
</evidence>
<evidence type="ECO:0000313" key="9">
    <source>
        <dbReference type="EMBL" id="AMW98098.1"/>
    </source>
</evidence>
<dbReference type="PANTHER" id="PTHR43124">
    <property type="entry name" value="PURINE EFFLUX PUMP PBUE"/>
    <property type="match status" value="1"/>
</dbReference>
<dbReference type="EMBL" id="CP014806">
    <property type="protein sequence ID" value="AMW98098.1"/>
    <property type="molecule type" value="Genomic_DNA"/>
</dbReference>
<dbReference type="Proteomes" id="UP000076021">
    <property type="component" value="Chromosome"/>
</dbReference>
<dbReference type="InterPro" id="IPR050189">
    <property type="entry name" value="MFS_Efflux_Transporters"/>
</dbReference>
<reference evidence="9 10" key="1">
    <citation type="journal article" date="2016" name="Genome Announc.">
        <title>Whole-Genome Sequence of Rummeliibacillus stabekisii Strain PP9 Isolated from Antarctic Soil.</title>
        <authorList>
            <person name="da Mota F.F."/>
            <person name="Vollu R.E."/>
            <person name="Jurelevicius D."/>
            <person name="Seldin L."/>
        </authorList>
    </citation>
    <scope>NUCLEOTIDE SEQUENCE [LARGE SCALE GENOMIC DNA]</scope>
    <source>
        <strain evidence="9 10">PP9</strain>
    </source>
</reference>
<dbReference type="PRINTS" id="PR01035">
    <property type="entry name" value="TCRTETA"/>
</dbReference>
<proteinExistence type="predicted"/>
<evidence type="ECO:0000256" key="4">
    <source>
        <dbReference type="ARBA" id="ARBA00022692"/>
    </source>
</evidence>